<dbReference type="Proteomes" id="UP000249757">
    <property type="component" value="Unassembled WGS sequence"/>
</dbReference>
<reference evidence="2 4" key="1">
    <citation type="journal article" date="2018" name="BMC Genomics">
        <title>Comparative genomics of the wheat fungal pathogen Pyrenophora tritici-repentis reveals chromosomal variations and genome plasticity.</title>
        <authorList>
            <person name="Moolhuijzen P."/>
            <person name="See P.T."/>
            <person name="Hane J.K."/>
            <person name="Shi G."/>
            <person name="Liu Z."/>
            <person name="Oliver R.P."/>
            <person name="Moffat C.S."/>
        </authorList>
    </citation>
    <scope>NUCLEOTIDE SEQUENCE [LARGE SCALE GENOMIC DNA]</scope>
    <source>
        <strain evidence="2">M4</strain>
    </source>
</reference>
<reference evidence="3" key="3">
    <citation type="journal article" date="2022" name="bioRxiv">
        <title>A global pangenome for the wheat fungal pathogen Pyrenophora tritici-repentis and prediction of effector protein structural homology.</title>
        <authorList>
            <person name="Moolhuijzen P."/>
            <person name="See P.T."/>
            <person name="Shi G."/>
            <person name="Powell H.R."/>
            <person name="Cockram J."/>
            <person name="Jorgensen L.N."/>
            <person name="Benslimane H."/>
            <person name="Strelkov S.E."/>
            <person name="Turner J."/>
            <person name="Liu Z."/>
            <person name="Moffat C.S."/>
        </authorList>
    </citation>
    <scope>NUCLEOTIDE SEQUENCE</scope>
    <source>
        <strain evidence="3">86-124</strain>
    </source>
</reference>
<dbReference type="EMBL" id="NQIK02000004">
    <property type="protein sequence ID" value="KAF7571818.1"/>
    <property type="molecule type" value="Genomic_DNA"/>
</dbReference>
<evidence type="ECO:0000256" key="1">
    <source>
        <dbReference type="SAM" id="MobiDB-lite"/>
    </source>
</evidence>
<dbReference type="Proteomes" id="UP000245464">
    <property type="component" value="Chromosome 4"/>
</dbReference>
<evidence type="ECO:0000313" key="2">
    <source>
        <dbReference type="EMBL" id="KAF7571818.1"/>
    </source>
</evidence>
<dbReference type="EMBL" id="NRDI02000004">
    <property type="protein sequence ID" value="KAI1517278.1"/>
    <property type="molecule type" value="Genomic_DNA"/>
</dbReference>
<evidence type="ECO:0000313" key="3">
    <source>
        <dbReference type="EMBL" id="KAI1517278.1"/>
    </source>
</evidence>
<name>A0A2W1FQN0_9PLEO</name>
<gene>
    <name evidence="3" type="ORF">Ptr86124_004215</name>
    <name evidence="2" type="ORF">PtrM4_093180</name>
</gene>
<dbReference type="OrthoDB" id="10302646at2759"/>
<protein>
    <submittedName>
        <fullName evidence="3">Uncharacterized protein</fullName>
    </submittedName>
</protein>
<reference evidence="3" key="2">
    <citation type="submission" date="2021-05" db="EMBL/GenBank/DDBJ databases">
        <authorList>
            <person name="Moolhuijzen P.M."/>
            <person name="Moffat C.S."/>
        </authorList>
    </citation>
    <scope>NUCLEOTIDE SEQUENCE</scope>
    <source>
        <strain evidence="3">86-124</strain>
    </source>
</reference>
<proteinExistence type="predicted"/>
<comment type="caution">
    <text evidence="3">The sequence shown here is derived from an EMBL/GenBank/DDBJ whole genome shotgun (WGS) entry which is preliminary data.</text>
</comment>
<sequence length="146" mass="15958">MVGALPTHIHSVSGELYPKNAVDLVACQDLPKKAEYRRHLPHSLSEKTTLAAGIIPLDSELSALASTCPVQNTNETSYHGSSPKRQQSPPTENIINCKVFIAPSTVPPTPQRIAKDRRSIGATRLRAKWNSISVGIFHRSPEKVTE</sequence>
<dbReference type="AlphaFoldDB" id="A0A2W1FQN0"/>
<accession>A0A2W1FQN0</accession>
<evidence type="ECO:0000313" key="4">
    <source>
        <dbReference type="Proteomes" id="UP000245464"/>
    </source>
</evidence>
<organism evidence="3 5">
    <name type="scientific">Pyrenophora tritici-repentis</name>
    <dbReference type="NCBI Taxonomy" id="45151"/>
    <lineage>
        <taxon>Eukaryota</taxon>
        <taxon>Fungi</taxon>
        <taxon>Dikarya</taxon>
        <taxon>Ascomycota</taxon>
        <taxon>Pezizomycotina</taxon>
        <taxon>Dothideomycetes</taxon>
        <taxon>Pleosporomycetidae</taxon>
        <taxon>Pleosporales</taxon>
        <taxon>Pleosporineae</taxon>
        <taxon>Pleosporaceae</taxon>
        <taxon>Pyrenophora</taxon>
    </lineage>
</organism>
<keyword evidence="5" id="KW-1185">Reference proteome</keyword>
<reference evidence="5" key="4">
    <citation type="journal article" date="2022" name="Microb. Genom.">
        <title>A global pangenome for the wheat fungal pathogen Pyrenophora tritici-repentis and prediction of effector protein structural homology.</title>
        <authorList>
            <person name="Moolhuijzen P.M."/>
            <person name="See P.T."/>
            <person name="Shi G."/>
            <person name="Powell H.R."/>
            <person name="Cockram J."/>
            <person name="Jorgensen L.N."/>
            <person name="Benslimane H."/>
            <person name="Strelkov S.E."/>
            <person name="Turner J."/>
            <person name="Liu Z."/>
            <person name="Moffat C.S."/>
        </authorList>
    </citation>
    <scope>NUCLEOTIDE SEQUENCE [LARGE SCALE GENOMIC DNA]</scope>
</reference>
<feature type="region of interest" description="Disordered" evidence="1">
    <location>
        <begin position="71"/>
        <end position="93"/>
    </location>
</feature>
<evidence type="ECO:0000313" key="5">
    <source>
        <dbReference type="Proteomes" id="UP000249757"/>
    </source>
</evidence>